<dbReference type="EMBL" id="CP001727">
    <property type="protein sequence ID" value="ACV58234.1"/>
    <property type="molecule type" value="Genomic_DNA"/>
</dbReference>
<keyword evidence="3" id="KW-1185">Reference proteome</keyword>
<reference evidence="2 3" key="2">
    <citation type="journal article" date="2010" name="Stand. Genomic Sci.">
        <title>Complete genome sequence of Alicyclobacillus acidocaldarius type strain (104-IA).</title>
        <authorList>
            <person name="Mavromatis K."/>
            <person name="Sikorski J."/>
            <person name="Lapidus A."/>
            <person name="Glavina Del Rio T."/>
            <person name="Copeland A."/>
            <person name="Tice H."/>
            <person name="Cheng J.F."/>
            <person name="Lucas S."/>
            <person name="Chen F."/>
            <person name="Nolan M."/>
            <person name="Bruce D."/>
            <person name="Goodwin L."/>
            <person name="Pitluck S."/>
            <person name="Ivanova N."/>
            <person name="Ovchinnikova G."/>
            <person name="Pati A."/>
            <person name="Chen A."/>
            <person name="Palaniappan K."/>
            <person name="Land M."/>
            <person name="Hauser L."/>
            <person name="Chang Y.J."/>
            <person name="Jeffries C.D."/>
            <person name="Chain P."/>
            <person name="Meincke L."/>
            <person name="Sims D."/>
            <person name="Chertkov O."/>
            <person name="Han C."/>
            <person name="Brettin T."/>
            <person name="Detter J.C."/>
            <person name="Wahrenburg C."/>
            <person name="Rohde M."/>
            <person name="Pukall R."/>
            <person name="Goker M."/>
            <person name="Bristow J."/>
            <person name="Eisen J.A."/>
            <person name="Markowitz V."/>
            <person name="Hugenholtz P."/>
            <person name="Klenk H.P."/>
            <person name="Kyrpides N.C."/>
        </authorList>
    </citation>
    <scope>NUCLEOTIDE SEQUENCE [LARGE SCALE GENOMIC DNA]</scope>
    <source>
        <strain evidence="3">ATCC 27009 / DSM 446 / BCRC 14685 / JCM 5260 / KCTC 1825 / NBRC 15652 / NCIMB 11725 / NRRL B-14509 / 104-IA</strain>
    </source>
</reference>
<sequence length="63" mass="7517">MFHHYHSYAHYSYHPLLHEFGRSVVHGFGWGIGWQLARHLPFALLLLIVVVIGVGWVMMRRRY</sequence>
<name>C8WVW2_ALIAD</name>
<dbReference type="HOGENOM" id="CLU_2875710_0_0_9"/>
<organism evidence="2 3">
    <name type="scientific">Alicyclobacillus acidocaldarius subsp. acidocaldarius (strain ATCC 27009 / DSM 446 / BCRC 14685 / JCM 5260 / KCTC 1825 / NBRC 15652 / NCIMB 11725 / NRRL B-14509 / 104-IA)</name>
    <name type="common">Bacillus acidocaldarius</name>
    <dbReference type="NCBI Taxonomy" id="521098"/>
    <lineage>
        <taxon>Bacteria</taxon>
        <taxon>Bacillati</taxon>
        <taxon>Bacillota</taxon>
        <taxon>Bacilli</taxon>
        <taxon>Bacillales</taxon>
        <taxon>Alicyclobacillaceae</taxon>
        <taxon>Alicyclobacillus</taxon>
    </lineage>
</organism>
<keyword evidence="1" id="KW-1133">Transmembrane helix</keyword>
<gene>
    <name evidence="2" type="ordered locus">Aaci_1203</name>
</gene>
<dbReference type="AlphaFoldDB" id="C8WVW2"/>
<dbReference type="KEGG" id="aac:Aaci_1203"/>
<accession>C8WVW2</accession>
<keyword evidence="1" id="KW-0812">Transmembrane</keyword>
<evidence type="ECO:0000313" key="2">
    <source>
        <dbReference type="EMBL" id="ACV58234.1"/>
    </source>
</evidence>
<dbReference type="STRING" id="521098.Aaci_1203"/>
<keyword evidence="1" id="KW-0472">Membrane</keyword>
<protein>
    <submittedName>
        <fullName evidence="2">Uncharacterized protein</fullName>
    </submittedName>
</protein>
<feature type="transmembrane region" description="Helical" evidence="1">
    <location>
        <begin position="40"/>
        <end position="59"/>
    </location>
</feature>
<reference evidence="3" key="1">
    <citation type="submission" date="2009-09" db="EMBL/GenBank/DDBJ databases">
        <title>The complete chromosome of Alicyclobacillus acidocaldarius subsp. acidocaldarius DSM 446.</title>
        <authorList>
            <consortium name="US DOE Joint Genome Institute (JGI-PGF)"/>
            <person name="Lucas S."/>
            <person name="Copeland A."/>
            <person name="Lapidus A."/>
            <person name="Glavina del Rio T."/>
            <person name="Dalin E."/>
            <person name="Tice H."/>
            <person name="Bruce D."/>
            <person name="Goodwin L."/>
            <person name="Pitluck S."/>
            <person name="Kyrpides N."/>
            <person name="Mavromatis K."/>
            <person name="Ivanova N."/>
            <person name="Ovchinnikova G."/>
            <person name="Chertkov O."/>
            <person name="Sims D."/>
            <person name="Brettin T."/>
            <person name="Detter J.C."/>
            <person name="Han C."/>
            <person name="Larimer F."/>
            <person name="Land M."/>
            <person name="Hauser L."/>
            <person name="Markowitz V."/>
            <person name="Cheng J.-F."/>
            <person name="Hugenholtz P."/>
            <person name="Woyke T."/>
            <person name="Wu D."/>
            <person name="Pukall R."/>
            <person name="Klenk H.-P."/>
            <person name="Eisen J.A."/>
        </authorList>
    </citation>
    <scope>NUCLEOTIDE SEQUENCE [LARGE SCALE GENOMIC DNA]</scope>
    <source>
        <strain evidence="3">ATCC 27009 / DSM 446 / BCRC 14685 / JCM 5260 / KCTC 1825 / NBRC 15652 / NCIMB 11725 / NRRL B-14509 / 104-IA</strain>
    </source>
</reference>
<evidence type="ECO:0000256" key="1">
    <source>
        <dbReference type="SAM" id="Phobius"/>
    </source>
</evidence>
<evidence type="ECO:0000313" key="3">
    <source>
        <dbReference type="Proteomes" id="UP000001917"/>
    </source>
</evidence>
<proteinExistence type="predicted"/>
<dbReference type="Proteomes" id="UP000001917">
    <property type="component" value="Chromosome"/>
</dbReference>